<keyword evidence="2" id="KW-0813">Transport</keyword>
<keyword evidence="4" id="KW-0677">Repeat</keyword>
<evidence type="ECO:0000256" key="3">
    <source>
        <dbReference type="ARBA" id="ARBA00022490"/>
    </source>
</evidence>
<evidence type="ECO:0000313" key="7">
    <source>
        <dbReference type="Proteomes" id="UP000314982"/>
    </source>
</evidence>
<dbReference type="Gene3D" id="1.25.10.10">
    <property type="entry name" value="Leucine-rich Repeat Variant"/>
    <property type="match status" value="1"/>
</dbReference>
<dbReference type="GO" id="GO:0005737">
    <property type="term" value="C:cytoplasm"/>
    <property type="evidence" value="ECO:0007669"/>
    <property type="project" value="UniProtKB-SubCell"/>
</dbReference>
<evidence type="ECO:0000313" key="6">
    <source>
        <dbReference type="Ensembl" id="ENSHHUP00000010229.1"/>
    </source>
</evidence>
<dbReference type="GO" id="GO:0006606">
    <property type="term" value="P:protein import into nucleus"/>
    <property type="evidence" value="ECO:0007669"/>
    <property type="project" value="InterPro"/>
</dbReference>
<accession>A0A4W5KDZ1</accession>
<name>A0A4W5KDZ1_9TELE</name>
<dbReference type="GeneTree" id="ENSGT00940000156708"/>
<dbReference type="Ensembl" id="ENSHHUT00000010549.1">
    <property type="protein sequence ID" value="ENSHHUP00000010229.1"/>
    <property type="gene ID" value="ENSHHUG00000006243.1"/>
</dbReference>
<reference evidence="6" key="3">
    <citation type="submission" date="2025-09" db="UniProtKB">
        <authorList>
            <consortium name="Ensembl"/>
        </authorList>
    </citation>
    <scope>IDENTIFICATION</scope>
</reference>
<reference evidence="7" key="1">
    <citation type="submission" date="2018-06" db="EMBL/GenBank/DDBJ databases">
        <title>Genome assembly of Danube salmon.</title>
        <authorList>
            <person name="Macqueen D.J."/>
            <person name="Gundappa M.K."/>
        </authorList>
    </citation>
    <scope>NUCLEOTIDE SEQUENCE [LARGE SCALE GENOMIC DNA]</scope>
</reference>
<evidence type="ECO:0000256" key="1">
    <source>
        <dbReference type="ARBA" id="ARBA00004496"/>
    </source>
</evidence>
<comment type="subcellular location">
    <subcellularLocation>
        <location evidence="1">Cytoplasm</location>
    </subcellularLocation>
</comment>
<organism evidence="6 7">
    <name type="scientific">Hucho hucho</name>
    <name type="common">huchen</name>
    <dbReference type="NCBI Taxonomy" id="62062"/>
    <lineage>
        <taxon>Eukaryota</taxon>
        <taxon>Metazoa</taxon>
        <taxon>Chordata</taxon>
        <taxon>Craniata</taxon>
        <taxon>Vertebrata</taxon>
        <taxon>Euteleostomi</taxon>
        <taxon>Actinopterygii</taxon>
        <taxon>Neopterygii</taxon>
        <taxon>Teleostei</taxon>
        <taxon>Protacanthopterygii</taxon>
        <taxon>Salmoniformes</taxon>
        <taxon>Salmonidae</taxon>
        <taxon>Salmoninae</taxon>
        <taxon>Hucho</taxon>
    </lineage>
</organism>
<reference evidence="6" key="2">
    <citation type="submission" date="2025-08" db="UniProtKB">
        <authorList>
            <consortium name="Ensembl"/>
        </authorList>
    </citation>
    <scope>IDENTIFICATION</scope>
</reference>
<dbReference type="AlphaFoldDB" id="A0A4W5KDZ1"/>
<keyword evidence="3" id="KW-0963">Cytoplasm</keyword>
<keyword evidence="5" id="KW-0653">Protein transport</keyword>
<proteinExistence type="predicted"/>
<evidence type="ECO:0008006" key="8">
    <source>
        <dbReference type="Google" id="ProtNLM"/>
    </source>
</evidence>
<dbReference type="SUPFAM" id="SSF48371">
    <property type="entry name" value="ARM repeat"/>
    <property type="match status" value="1"/>
</dbReference>
<evidence type="ECO:0000256" key="4">
    <source>
        <dbReference type="ARBA" id="ARBA00022737"/>
    </source>
</evidence>
<dbReference type="PANTHER" id="PTHR10527">
    <property type="entry name" value="IMPORTIN BETA"/>
    <property type="match status" value="1"/>
</dbReference>
<evidence type="ECO:0000256" key="2">
    <source>
        <dbReference type="ARBA" id="ARBA00022448"/>
    </source>
</evidence>
<protein>
    <recommendedName>
        <fullName evidence="8">Importin N-terminal domain-containing protein</fullName>
    </recommendedName>
</protein>
<evidence type="ECO:0000256" key="5">
    <source>
        <dbReference type="ARBA" id="ARBA00022927"/>
    </source>
</evidence>
<dbReference type="InterPro" id="IPR040122">
    <property type="entry name" value="Importin_beta"/>
</dbReference>
<sequence length="114" mass="12701">MSSTVLPFSSPWLSLNVCLCVSPAEFMPILGTNLNPEFISVCNNATWAIGEICMQMGVEMQPYVSLVLNQLVEIINRPNTPKTLLENTAITIGRLGYVCPQEVSPMLQQFIRPW</sequence>
<keyword evidence="7" id="KW-1185">Reference proteome</keyword>
<dbReference type="Proteomes" id="UP000314982">
    <property type="component" value="Unassembled WGS sequence"/>
</dbReference>
<dbReference type="InterPro" id="IPR016024">
    <property type="entry name" value="ARM-type_fold"/>
</dbReference>
<dbReference type="InterPro" id="IPR011989">
    <property type="entry name" value="ARM-like"/>
</dbReference>